<evidence type="ECO:0000313" key="3">
    <source>
        <dbReference type="EMBL" id="HIU02563.1"/>
    </source>
</evidence>
<protein>
    <submittedName>
        <fullName evidence="3">Zinc ribbon domain-containing protein</fullName>
    </submittedName>
</protein>
<organism evidence="3 4">
    <name type="scientific">Candidatus Onthocola gallistercoris</name>
    <dbReference type="NCBI Taxonomy" id="2840876"/>
    <lineage>
        <taxon>Bacteria</taxon>
        <taxon>Bacillati</taxon>
        <taxon>Bacillota</taxon>
        <taxon>Bacilli</taxon>
        <taxon>Candidatus Onthocola</taxon>
    </lineage>
</organism>
<accession>A0A9D1HFI2</accession>
<feature type="region of interest" description="Disordered" evidence="1">
    <location>
        <begin position="161"/>
        <end position="184"/>
    </location>
</feature>
<evidence type="ECO:0000259" key="2">
    <source>
        <dbReference type="Pfam" id="PF12773"/>
    </source>
</evidence>
<dbReference type="Proteomes" id="UP000824164">
    <property type="component" value="Unassembled WGS sequence"/>
</dbReference>
<sequence length="184" mass="20032">MAFFDKLKDSISTASQDISQKAKTASENMRISNQIRANEKMIDKLTHQVGLRCVENHLYDADSEYGDLFSEIIRLHEENVKCQEELNRLAASKICPQCGRANNADAKFCMGCGAPLGDAVMPDSGKFCPSCGALNTEDSAFCMECGTSLADVAPISAGADQAYDPSYGQSFDESFDQSKEEGEK</sequence>
<reference evidence="3" key="1">
    <citation type="submission" date="2020-10" db="EMBL/GenBank/DDBJ databases">
        <authorList>
            <person name="Gilroy R."/>
        </authorList>
    </citation>
    <scope>NUCLEOTIDE SEQUENCE</scope>
    <source>
        <strain evidence="3">CHK187-14744</strain>
    </source>
</reference>
<name>A0A9D1HFI2_9FIRM</name>
<comment type="caution">
    <text evidence="3">The sequence shown here is derived from an EMBL/GenBank/DDBJ whole genome shotgun (WGS) entry which is preliminary data.</text>
</comment>
<dbReference type="InterPro" id="IPR025874">
    <property type="entry name" value="DZR"/>
</dbReference>
<dbReference type="EMBL" id="DVLT01000035">
    <property type="protein sequence ID" value="HIU02563.1"/>
    <property type="molecule type" value="Genomic_DNA"/>
</dbReference>
<evidence type="ECO:0000256" key="1">
    <source>
        <dbReference type="SAM" id="MobiDB-lite"/>
    </source>
</evidence>
<evidence type="ECO:0000313" key="4">
    <source>
        <dbReference type="Proteomes" id="UP000824164"/>
    </source>
</evidence>
<reference evidence="3" key="2">
    <citation type="journal article" date="2021" name="PeerJ">
        <title>Extensive microbial diversity within the chicken gut microbiome revealed by metagenomics and culture.</title>
        <authorList>
            <person name="Gilroy R."/>
            <person name="Ravi A."/>
            <person name="Getino M."/>
            <person name="Pursley I."/>
            <person name="Horton D.L."/>
            <person name="Alikhan N.F."/>
            <person name="Baker D."/>
            <person name="Gharbi K."/>
            <person name="Hall N."/>
            <person name="Watson M."/>
            <person name="Adriaenssens E.M."/>
            <person name="Foster-Nyarko E."/>
            <person name="Jarju S."/>
            <person name="Secka A."/>
            <person name="Antonio M."/>
            <person name="Oren A."/>
            <person name="Chaudhuri R.R."/>
            <person name="La Ragione R."/>
            <person name="Hildebrand F."/>
            <person name="Pallen M.J."/>
        </authorList>
    </citation>
    <scope>NUCLEOTIDE SEQUENCE</scope>
    <source>
        <strain evidence="3">CHK187-14744</strain>
    </source>
</reference>
<gene>
    <name evidence="3" type="ORF">IAB63_04860</name>
</gene>
<dbReference type="Pfam" id="PF12773">
    <property type="entry name" value="DZR"/>
    <property type="match status" value="1"/>
</dbReference>
<dbReference type="AlphaFoldDB" id="A0A9D1HFI2"/>
<feature type="domain" description="DZANK-type" evidence="2">
    <location>
        <begin position="95"/>
        <end position="146"/>
    </location>
</feature>
<proteinExistence type="predicted"/>